<protein>
    <submittedName>
        <fullName evidence="3">Uncharacterized protein</fullName>
    </submittedName>
</protein>
<name>A0ABS5NQQ0_9BACI</name>
<evidence type="ECO:0000256" key="1">
    <source>
        <dbReference type="SAM" id="Coils"/>
    </source>
</evidence>
<evidence type="ECO:0000313" key="4">
    <source>
        <dbReference type="Proteomes" id="UP000681027"/>
    </source>
</evidence>
<feature type="compositionally biased region" description="Basic and acidic residues" evidence="2">
    <location>
        <begin position="389"/>
        <end position="407"/>
    </location>
</feature>
<reference evidence="3 4" key="1">
    <citation type="submission" date="2021-05" db="EMBL/GenBank/DDBJ databases">
        <title>Novel Bacillus species.</title>
        <authorList>
            <person name="Liu G."/>
        </authorList>
    </citation>
    <scope>NUCLEOTIDE SEQUENCE [LARGE SCALE GENOMIC DNA]</scope>
    <source>
        <strain evidence="3 4">FJAT-49705</strain>
    </source>
</reference>
<feature type="region of interest" description="Disordered" evidence="2">
    <location>
        <begin position="389"/>
        <end position="538"/>
    </location>
</feature>
<proteinExistence type="predicted"/>
<feature type="coiled-coil region" evidence="1">
    <location>
        <begin position="90"/>
        <end position="117"/>
    </location>
</feature>
<accession>A0ABS5NQQ0</accession>
<feature type="compositionally biased region" description="Acidic residues" evidence="2">
    <location>
        <begin position="465"/>
        <end position="480"/>
    </location>
</feature>
<dbReference type="RefSeq" id="WP_213101622.1">
    <property type="nucleotide sequence ID" value="NZ_JAGYPM010000002.1"/>
</dbReference>
<feature type="compositionally biased region" description="Basic and acidic residues" evidence="2">
    <location>
        <begin position="581"/>
        <end position="594"/>
    </location>
</feature>
<feature type="coiled-coil region" evidence="1">
    <location>
        <begin position="150"/>
        <end position="206"/>
    </location>
</feature>
<feature type="compositionally biased region" description="Basic and acidic residues" evidence="2">
    <location>
        <begin position="451"/>
        <end position="464"/>
    </location>
</feature>
<gene>
    <name evidence="3" type="ORF">KHA94_08025</name>
</gene>
<comment type="caution">
    <text evidence="3">The sequence shown here is derived from an EMBL/GenBank/DDBJ whole genome shotgun (WGS) entry which is preliminary data.</text>
</comment>
<keyword evidence="4" id="KW-1185">Reference proteome</keyword>
<feature type="region of interest" description="Disordered" evidence="2">
    <location>
        <begin position="564"/>
        <end position="605"/>
    </location>
</feature>
<sequence length="605" mass="68955">MVPRSSRYKKRKKMQRKKMLKNFTTSVAISSILLGSAQITRPTYGEFNSRNDQDSDIQACFIFPRTVEEYRDRTYELQQETEVLINDALAKLSELDISTMNEKLDALNEEKADEEGATPPDFQADTSTIEGLQALQSQLQSEIIAIQNTIAANEQQIAALQEIITEVQELITKLEEIVSTVFPEAKEQAQLKLDEMIEIIQIIEEIKDRAIQECKFDPEFFNNILEQMNMYKAKTEELILKLDEELVKTEELIQEMNEKATELNDNIEALQTENEGLLAKIVEIESQIAAIDQQIATFRALQAQKEGLKEGTASLIQKLKESTSLTEEQIKQLIEKLTGVIGEIDKINLGNQDVSAIEKAIAEIEKEMKQKEEEARLEKERLEKEKLEKERLEQEEKEKLEQEQKENEELEQEEQQEGEEDLEEEKGEGEEAPEEEEKEDGEELEEENKEDQEKEEGGSEKDGQDEQGQNEDEQGNDQEDQDKPGKEKPVKEDPKQPNPDDPKKDNQEKPKQEPKASEPKDIKQNKDVDTGNKGKEKDAINSLAAAAKLMGMLSTPYSVPSILKNEDQRESNNLTIANSKLDMRIEEESDDQAREVTPGPTISPV</sequence>
<evidence type="ECO:0000256" key="2">
    <source>
        <dbReference type="SAM" id="MobiDB-lite"/>
    </source>
</evidence>
<keyword evidence="1" id="KW-0175">Coiled coil</keyword>
<feature type="compositionally biased region" description="Basic and acidic residues" evidence="2">
    <location>
        <begin position="481"/>
        <end position="538"/>
    </location>
</feature>
<dbReference type="Proteomes" id="UP000681027">
    <property type="component" value="Unassembled WGS sequence"/>
</dbReference>
<dbReference type="EMBL" id="JAGYPM010000002">
    <property type="protein sequence ID" value="MBS4190151.1"/>
    <property type="molecule type" value="Genomic_DNA"/>
</dbReference>
<evidence type="ECO:0000313" key="3">
    <source>
        <dbReference type="EMBL" id="MBS4190151.1"/>
    </source>
</evidence>
<feature type="compositionally biased region" description="Acidic residues" evidence="2">
    <location>
        <begin position="408"/>
        <end position="450"/>
    </location>
</feature>
<organism evidence="3 4">
    <name type="scientific">Cytobacillus citreus</name>
    <dbReference type="NCBI Taxonomy" id="2833586"/>
    <lineage>
        <taxon>Bacteria</taxon>
        <taxon>Bacillati</taxon>
        <taxon>Bacillota</taxon>
        <taxon>Bacilli</taxon>
        <taxon>Bacillales</taxon>
        <taxon>Bacillaceae</taxon>
        <taxon>Cytobacillus</taxon>
    </lineage>
</organism>